<dbReference type="PANTHER" id="PTHR33121:SF76">
    <property type="entry name" value="SIGNALING PROTEIN"/>
    <property type="match status" value="1"/>
</dbReference>
<dbReference type="InterPro" id="IPR050706">
    <property type="entry name" value="Cyclic-di-GMP_PDE-like"/>
</dbReference>
<feature type="domain" description="EAL" evidence="1">
    <location>
        <begin position="3"/>
        <end position="254"/>
    </location>
</feature>
<sequence>MLSMSAEPNLLAQIIHDRALTVLFQPIVLFSKRDIFGFEGLIRGPSDTHLHSPLNLFDAAGRTSALADLQGLCQELIIQRYQQLRLPGKLFLNVNPCVILEPGPNYCGLIELLSQNEIPTSQVVIELTEQQPITDYALMREATEYYRTTGFAIAIDDLGAGYSGLRSWSELRPDYVKVDRHFIQNIHEDSTKCQFVRSILEITQNLNCRVIAEGIETAQEYTVVKEMGIELGQGYYFGRPHIQPVISVPLLRPLWSLNLFRATPPAVRKQSPIC</sequence>
<dbReference type="PROSITE" id="PS50883">
    <property type="entry name" value="EAL"/>
    <property type="match status" value="1"/>
</dbReference>
<accession>A0A4P7BZ77</accession>
<dbReference type="SMART" id="SM00052">
    <property type="entry name" value="EAL"/>
    <property type="match status" value="1"/>
</dbReference>
<dbReference type="Gene3D" id="3.20.20.450">
    <property type="entry name" value="EAL domain"/>
    <property type="match status" value="1"/>
</dbReference>
<evidence type="ECO:0000313" key="2">
    <source>
        <dbReference type="EMBL" id="QBQ55391.1"/>
    </source>
</evidence>
<dbReference type="Proteomes" id="UP000294325">
    <property type="component" value="Chromosome"/>
</dbReference>
<dbReference type="GO" id="GO:0071111">
    <property type="term" value="F:cyclic-guanylate-specific phosphodiesterase activity"/>
    <property type="evidence" value="ECO:0007669"/>
    <property type="project" value="InterPro"/>
</dbReference>
<evidence type="ECO:0000259" key="1">
    <source>
        <dbReference type="PROSITE" id="PS50883"/>
    </source>
</evidence>
<dbReference type="CDD" id="cd01948">
    <property type="entry name" value="EAL"/>
    <property type="match status" value="1"/>
</dbReference>
<protein>
    <submittedName>
        <fullName evidence="2">EAL domain-containing protein</fullName>
    </submittedName>
</protein>
<dbReference type="OrthoDB" id="1673646at2"/>
<reference evidence="2 3" key="1">
    <citation type="submission" date="2019-03" db="EMBL/GenBank/DDBJ databases">
        <title>The genome sequence of Nitrosococcus wardiae strain D1FHST reveals the archetypal metabolic capacity of ammonia-oxidizing Gammaproteobacteria.</title>
        <authorList>
            <person name="Wang L."/>
            <person name="Lim C.K."/>
            <person name="Hanson T.E."/>
            <person name="Dang H."/>
            <person name="Klotz M.G."/>
        </authorList>
    </citation>
    <scope>NUCLEOTIDE SEQUENCE [LARGE SCALE GENOMIC DNA]</scope>
    <source>
        <strain evidence="2 3">D1FHS</strain>
    </source>
</reference>
<dbReference type="InterPro" id="IPR001633">
    <property type="entry name" value="EAL_dom"/>
</dbReference>
<name>A0A4P7BZ77_9GAMM</name>
<dbReference type="KEGG" id="nwr:E3U44_13380"/>
<evidence type="ECO:0000313" key="3">
    <source>
        <dbReference type="Proteomes" id="UP000294325"/>
    </source>
</evidence>
<dbReference type="AlphaFoldDB" id="A0A4P7BZ77"/>
<dbReference type="PANTHER" id="PTHR33121">
    <property type="entry name" value="CYCLIC DI-GMP PHOSPHODIESTERASE PDEF"/>
    <property type="match status" value="1"/>
</dbReference>
<dbReference type="InterPro" id="IPR035919">
    <property type="entry name" value="EAL_sf"/>
</dbReference>
<organism evidence="2 3">
    <name type="scientific">Nitrosococcus wardiae</name>
    <dbReference type="NCBI Taxonomy" id="1814290"/>
    <lineage>
        <taxon>Bacteria</taxon>
        <taxon>Pseudomonadati</taxon>
        <taxon>Pseudomonadota</taxon>
        <taxon>Gammaproteobacteria</taxon>
        <taxon>Chromatiales</taxon>
        <taxon>Chromatiaceae</taxon>
        <taxon>Nitrosococcus</taxon>
    </lineage>
</organism>
<proteinExistence type="predicted"/>
<gene>
    <name evidence="2" type="ORF">E3U44_13380</name>
</gene>
<dbReference type="Pfam" id="PF00563">
    <property type="entry name" value="EAL"/>
    <property type="match status" value="1"/>
</dbReference>
<keyword evidence="3" id="KW-1185">Reference proteome</keyword>
<dbReference type="SUPFAM" id="SSF141868">
    <property type="entry name" value="EAL domain-like"/>
    <property type="match status" value="1"/>
</dbReference>
<dbReference type="EMBL" id="CP038033">
    <property type="protein sequence ID" value="QBQ55391.1"/>
    <property type="molecule type" value="Genomic_DNA"/>
</dbReference>